<dbReference type="KEGG" id="tgi:RBB81_21595"/>
<dbReference type="AlphaFoldDB" id="A0AAU7Z0W0"/>
<gene>
    <name evidence="1" type="ORF">RBB81_21595</name>
</gene>
<accession>A0AAU7Z0W0</accession>
<evidence type="ECO:0000313" key="1">
    <source>
        <dbReference type="EMBL" id="XCB22141.1"/>
    </source>
</evidence>
<organism evidence="1">
    <name type="scientific">Tunturiibacter gelidiferens</name>
    <dbReference type="NCBI Taxonomy" id="3069689"/>
    <lineage>
        <taxon>Bacteria</taxon>
        <taxon>Pseudomonadati</taxon>
        <taxon>Acidobacteriota</taxon>
        <taxon>Terriglobia</taxon>
        <taxon>Terriglobales</taxon>
        <taxon>Acidobacteriaceae</taxon>
        <taxon>Tunturiibacter</taxon>
    </lineage>
</organism>
<reference evidence="1" key="2">
    <citation type="journal article" date="2024" name="Environ. Microbiol.">
        <title>Genome analysis and description of Tunturibacter gen. nov. expands the diversity of Terriglobia in tundra soils.</title>
        <authorList>
            <person name="Messyasz A."/>
            <person name="Mannisto M.K."/>
            <person name="Kerkhof L.J."/>
            <person name="Haggblom M.M."/>
        </authorList>
    </citation>
    <scope>NUCLEOTIDE SEQUENCE</scope>
    <source>
        <strain evidence="1">M8UP39</strain>
    </source>
</reference>
<dbReference type="EMBL" id="CP132938">
    <property type="protein sequence ID" value="XCB22141.1"/>
    <property type="molecule type" value="Genomic_DNA"/>
</dbReference>
<sequence>MGDFSIALPGLEANSAALNGRQDNLADIKTAAYKDRMTSFENLAHRRCGDPGPGDPIQIEKSTRGLINNSWRFVSCIQRDLRSKSMWQ</sequence>
<proteinExistence type="predicted"/>
<protein>
    <submittedName>
        <fullName evidence="1">Uncharacterized protein</fullName>
    </submittedName>
</protein>
<reference evidence="1" key="1">
    <citation type="submission" date="2023-08" db="EMBL/GenBank/DDBJ databases">
        <authorList>
            <person name="Messyasz A."/>
            <person name="Mannisto M.K."/>
            <person name="Kerkhof L.J."/>
            <person name="Haggblom M."/>
        </authorList>
    </citation>
    <scope>NUCLEOTIDE SEQUENCE</scope>
    <source>
        <strain evidence="1">M8UP39</strain>
    </source>
</reference>
<name>A0AAU7Z0W0_9BACT</name>
<dbReference type="RefSeq" id="WP_353072138.1">
    <property type="nucleotide sequence ID" value="NZ_CP132938.1"/>
</dbReference>